<dbReference type="InterPro" id="IPR016064">
    <property type="entry name" value="NAD/diacylglycerol_kinase_sf"/>
</dbReference>
<dbReference type="GO" id="GO:0019674">
    <property type="term" value="P:NAD+ metabolic process"/>
    <property type="evidence" value="ECO:0007669"/>
    <property type="project" value="InterPro"/>
</dbReference>
<comment type="catalytic activity">
    <reaction evidence="5 6">
        <text>NAD(+) + ATP = ADP + NADP(+) + H(+)</text>
        <dbReference type="Rhea" id="RHEA:18629"/>
        <dbReference type="ChEBI" id="CHEBI:15378"/>
        <dbReference type="ChEBI" id="CHEBI:30616"/>
        <dbReference type="ChEBI" id="CHEBI:57540"/>
        <dbReference type="ChEBI" id="CHEBI:58349"/>
        <dbReference type="ChEBI" id="CHEBI:456216"/>
        <dbReference type="EC" id="2.7.1.23"/>
    </reaction>
</comment>
<feature type="binding site" evidence="6">
    <location>
        <position position="188"/>
    </location>
    <ligand>
        <name>NAD(+)</name>
        <dbReference type="ChEBI" id="CHEBI:57540"/>
    </ligand>
</feature>
<keyword evidence="6" id="KW-0547">Nucleotide-binding</keyword>
<reference evidence="7 8" key="1">
    <citation type="journal article" date="2008" name="PLoS Genet.">
        <title>The genome of Borrelia recurrentis, the agent of deadly louse-borne relapsing fever, is a degraded subset of tick-borne Borrelia duttonii.</title>
        <authorList>
            <person name="Lescot M."/>
            <person name="Audic S."/>
            <person name="Robert C."/>
            <person name="Nguyen T.T."/>
            <person name="Blanc G."/>
            <person name="Cutler S.J."/>
            <person name="Wincker P."/>
            <person name="Couloux A."/>
            <person name="Claverie J.-M."/>
            <person name="Raoult D."/>
            <person name="Drancourt M."/>
        </authorList>
    </citation>
    <scope>NUCLEOTIDE SEQUENCE [LARGE SCALE GENOMIC DNA]</scope>
    <source>
        <strain evidence="7 8">Ly</strain>
    </source>
</reference>
<feature type="binding site" evidence="6">
    <location>
        <begin position="82"/>
        <end position="83"/>
    </location>
    <ligand>
        <name>NAD(+)</name>
        <dbReference type="ChEBI" id="CHEBI:57540"/>
    </ligand>
</feature>
<keyword evidence="4 6" id="KW-0520">NAD</keyword>
<dbReference type="PANTHER" id="PTHR20275">
    <property type="entry name" value="NAD KINASE"/>
    <property type="match status" value="1"/>
</dbReference>
<dbReference type="InterPro" id="IPR017437">
    <property type="entry name" value="ATP-NAD_kinase_PpnK-typ_C"/>
</dbReference>
<dbReference type="Gene3D" id="2.60.200.30">
    <property type="entry name" value="Probable inorganic polyphosphate/atp-NAD kinase, domain 2"/>
    <property type="match status" value="1"/>
</dbReference>
<evidence type="ECO:0000256" key="4">
    <source>
        <dbReference type="ARBA" id="ARBA00023027"/>
    </source>
</evidence>
<keyword evidence="3 6" id="KW-0521">NADP</keyword>
<feature type="binding site" evidence="6">
    <location>
        <position position="169"/>
    </location>
    <ligand>
        <name>NAD(+)</name>
        <dbReference type="ChEBI" id="CHEBI:57540"/>
    </ligand>
</feature>
<dbReference type="GO" id="GO:0006741">
    <property type="term" value="P:NADP+ biosynthetic process"/>
    <property type="evidence" value="ECO:0007669"/>
    <property type="project" value="UniProtKB-UniRule"/>
</dbReference>
<feature type="binding site" evidence="6">
    <location>
        <position position="186"/>
    </location>
    <ligand>
        <name>NAD(+)</name>
        <dbReference type="ChEBI" id="CHEBI:57540"/>
    </ligand>
</feature>
<dbReference type="HOGENOM" id="CLU_008831_0_0_12"/>
<dbReference type="Pfam" id="PF01513">
    <property type="entry name" value="NAD_kinase"/>
    <property type="match status" value="1"/>
</dbReference>
<dbReference type="GO" id="GO:0005737">
    <property type="term" value="C:cytoplasm"/>
    <property type="evidence" value="ECO:0007669"/>
    <property type="project" value="UniProtKB-SubCell"/>
</dbReference>
<feature type="binding site" evidence="6">
    <location>
        <begin position="199"/>
        <end position="204"/>
    </location>
    <ligand>
        <name>NAD(+)</name>
        <dbReference type="ChEBI" id="CHEBI:57540"/>
    </ligand>
</feature>
<dbReference type="InterPro" id="IPR017438">
    <property type="entry name" value="ATP-NAD_kinase_N"/>
</dbReference>
<dbReference type="GO" id="GO:0051287">
    <property type="term" value="F:NAD binding"/>
    <property type="evidence" value="ECO:0007669"/>
    <property type="project" value="UniProtKB-ARBA"/>
</dbReference>
<keyword evidence="1 6" id="KW-0808">Transferase</keyword>
<dbReference type="GO" id="GO:0046872">
    <property type="term" value="F:metal ion binding"/>
    <property type="evidence" value="ECO:0007669"/>
    <property type="project" value="UniProtKB-UniRule"/>
</dbReference>
<keyword evidence="6" id="KW-0067">ATP-binding</keyword>
<dbReference type="EMBL" id="CP000976">
    <property type="protein sequence ID" value="ACH93266.1"/>
    <property type="molecule type" value="Genomic_DNA"/>
</dbReference>
<accession>B5RLD7</accession>
<feature type="binding site" evidence="6">
    <location>
        <begin position="158"/>
        <end position="159"/>
    </location>
    <ligand>
        <name>NAD(+)</name>
        <dbReference type="ChEBI" id="CHEBI:57540"/>
    </ligand>
</feature>
<dbReference type="PANTHER" id="PTHR20275:SF0">
    <property type="entry name" value="NAD KINASE"/>
    <property type="match status" value="1"/>
</dbReference>
<proteinExistence type="inferred from homology"/>
<dbReference type="AlphaFoldDB" id="B5RLD7"/>
<comment type="similarity">
    <text evidence="6">Belongs to the NAD kinase family.</text>
</comment>
<sequence>MILNEYLIRASLKRFHIRRIMSSKVLIYVNYSNLDAEVLACEIQRYLEFKYGVLSLFAGMNKSLCDISNKDNLIFAITLGGDGTVLLASSLLLKNDIDIPIISINLGKVGFLADIKPRDFKDVIDKFFNNSLVIHKKYLLCISAYEDGNNLFTKYALNDVIIRSSILNKLIYVNLKVNSEDFLSYKSDGIIFATPTGSTGYSFSAGGAILESDLKAFILTPISPHSVYNRSFIFSSKSKLSLAFQKGYTLNSASIFVDGVNIGTFGVNIVFELKLDNKSLRFASFCTDTFVRRLKNKLL</sequence>
<comment type="function">
    <text evidence="6">Involved in the regulation of the intracellular balance of NAD and NADP, and is a key enzyme in the biosynthesis of NADP. Catalyzes specifically the phosphorylation on 2'-hydroxyl of the adenosine moiety of NAD to yield NADP.</text>
</comment>
<comment type="subcellular location">
    <subcellularLocation>
        <location evidence="6">Cytoplasm</location>
    </subcellularLocation>
</comment>
<dbReference type="SUPFAM" id="SSF111331">
    <property type="entry name" value="NAD kinase/diacylglycerol kinase-like"/>
    <property type="match status" value="1"/>
</dbReference>
<evidence type="ECO:0000256" key="2">
    <source>
        <dbReference type="ARBA" id="ARBA00022777"/>
    </source>
</evidence>
<name>B5RLD7_BORDL</name>
<evidence type="ECO:0000313" key="8">
    <source>
        <dbReference type="Proteomes" id="UP000000611"/>
    </source>
</evidence>
<comment type="cofactor">
    <cofactor evidence="6">
        <name>a divalent metal cation</name>
        <dbReference type="ChEBI" id="CHEBI:60240"/>
    </cofactor>
</comment>
<organism evidence="7 8">
    <name type="scientific">Borrelia duttonii (strain Ly)</name>
    <dbReference type="NCBI Taxonomy" id="412419"/>
    <lineage>
        <taxon>Bacteria</taxon>
        <taxon>Pseudomonadati</taxon>
        <taxon>Spirochaetota</taxon>
        <taxon>Spirochaetia</taxon>
        <taxon>Spirochaetales</taxon>
        <taxon>Borreliaceae</taxon>
        <taxon>Borrelia</taxon>
    </lineage>
</organism>
<dbReference type="HAMAP" id="MF_00361">
    <property type="entry name" value="NAD_kinase"/>
    <property type="match status" value="1"/>
</dbReference>
<dbReference type="GO" id="GO:0005524">
    <property type="term" value="F:ATP binding"/>
    <property type="evidence" value="ECO:0007669"/>
    <property type="project" value="UniProtKB-KW"/>
</dbReference>
<evidence type="ECO:0000256" key="3">
    <source>
        <dbReference type="ARBA" id="ARBA00022857"/>
    </source>
</evidence>
<keyword evidence="6" id="KW-0963">Cytoplasm</keyword>
<dbReference type="GO" id="GO:0003951">
    <property type="term" value="F:NAD+ kinase activity"/>
    <property type="evidence" value="ECO:0007669"/>
    <property type="project" value="UniProtKB-UniRule"/>
</dbReference>
<evidence type="ECO:0000256" key="6">
    <source>
        <dbReference type="HAMAP-Rule" id="MF_00361"/>
    </source>
</evidence>
<evidence type="ECO:0000313" key="7">
    <source>
        <dbReference type="EMBL" id="ACH93266.1"/>
    </source>
</evidence>
<dbReference type="EC" id="2.7.1.23" evidence="6"/>
<dbReference type="eggNOG" id="COG0061">
    <property type="taxonomic scope" value="Bacteria"/>
</dbReference>
<comment type="caution">
    <text evidence="6">Lacks conserved residue(s) required for the propagation of feature annotation.</text>
</comment>
<dbReference type="Gene3D" id="3.40.50.10330">
    <property type="entry name" value="Probable inorganic polyphosphate/atp-NAD kinase, domain 1"/>
    <property type="match status" value="1"/>
</dbReference>
<protein>
    <recommendedName>
        <fullName evidence="6">NAD kinase</fullName>
        <ecNumber evidence="6">2.7.1.23</ecNumber>
    </recommendedName>
    <alternativeName>
        <fullName evidence="6">ATP-dependent NAD kinase</fullName>
    </alternativeName>
</protein>
<dbReference type="Pfam" id="PF20143">
    <property type="entry name" value="NAD_kinase_C"/>
    <property type="match status" value="1"/>
</dbReference>
<dbReference type="KEGG" id="bdu:BDU_314"/>
<keyword evidence="8" id="KW-1185">Reference proteome</keyword>
<dbReference type="InterPro" id="IPR002504">
    <property type="entry name" value="NADK"/>
</dbReference>
<dbReference type="STRING" id="412419.BDU_314"/>
<evidence type="ECO:0000256" key="5">
    <source>
        <dbReference type="ARBA" id="ARBA00047925"/>
    </source>
</evidence>
<feature type="active site" description="Proton acceptor" evidence="6">
    <location>
        <position position="82"/>
    </location>
</feature>
<keyword evidence="2 6" id="KW-0418">Kinase</keyword>
<evidence type="ECO:0000256" key="1">
    <source>
        <dbReference type="ARBA" id="ARBA00022679"/>
    </source>
</evidence>
<dbReference type="Proteomes" id="UP000000611">
    <property type="component" value="Chromosome"/>
</dbReference>
<gene>
    <name evidence="6" type="primary">nadK</name>
    <name evidence="7" type="ordered locus">BDU_314</name>
</gene>